<dbReference type="RefSeq" id="WP_272778178.1">
    <property type="nucleotide sequence ID" value="NZ_JAQQLI010000026.1"/>
</dbReference>
<name>A0ABT5JD04_RHOTP</name>
<reference evidence="1" key="1">
    <citation type="journal article" date="2023" name="Microbiol Resour">
        <title>Genome Sequences of Rhodoplanes serenus and Two Thermotolerant Strains, Rhodoplanes tepidamans and 'Rhodoplanes cryptolactis,' Further Refine the Genus.</title>
        <authorList>
            <person name="Rayyan A.A."/>
            <person name="Kyndt J.A."/>
        </authorList>
    </citation>
    <scope>NUCLEOTIDE SEQUENCE</scope>
    <source>
        <strain evidence="1">DSM 9987</strain>
    </source>
</reference>
<gene>
    <name evidence="1" type="ORF">PQJ73_16730</name>
</gene>
<proteinExistence type="predicted"/>
<evidence type="ECO:0000313" key="1">
    <source>
        <dbReference type="EMBL" id="MDC7787338.1"/>
    </source>
</evidence>
<organism evidence="1 2">
    <name type="scientific">Rhodoplanes tepidamans</name>
    <name type="common">Rhodoplanes cryptolactis</name>
    <dbReference type="NCBI Taxonomy" id="200616"/>
    <lineage>
        <taxon>Bacteria</taxon>
        <taxon>Pseudomonadati</taxon>
        <taxon>Pseudomonadota</taxon>
        <taxon>Alphaproteobacteria</taxon>
        <taxon>Hyphomicrobiales</taxon>
        <taxon>Nitrobacteraceae</taxon>
        <taxon>Rhodoplanes</taxon>
    </lineage>
</organism>
<accession>A0ABT5JD04</accession>
<reference evidence="1" key="2">
    <citation type="submission" date="2023-02" db="EMBL/GenBank/DDBJ databases">
        <authorList>
            <person name="Rayyan A."/>
            <person name="Meyer T."/>
            <person name="Kyndt J.A."/>
        </authorList>
    </citation>
    <scope>NUCLEOTIDE SEQUENCE</scope>
    <source>
        <strain evidence="1">DSM 9987</strain>
    </source>
</reference>
<dbReference type="Proteomes" id="UP001165652">
    <property type="component" value="Unassembled WGS sequence"/>
</dbReference>
<dbReference type="EMBL" id="JAQQLI010000026">
    <property type="protein sequence ID" value="MDC7787338.1"/>
    <property type="molecule type" value="Genomic_DNA"/>
</dbReference>
<protein>
    <submittedName>
        <fullName evidence="1">Regulatory protein GemA</fullName>
    </submittedName>
</protein>
<keyword evidence="2" id="KW-1185">Reference proteome</keyword>
<dbReference type="InterPro" id="IPR009363">
    <property type="entry name" value="Phage_Mu_Gp16"/>
</dbReference>
<evidence type="ECO:0000313" key="2">
    <source>
        <dbReference type="Proteomes" id="UP001165652"/>
    </source>
</evidence>
<comment type="caution">
    <text evidence="1">The sequence shown here is derived from an EMBL/GenBank/DDBJ whole genome shotgun (WGS) entry which is preliminary data.</text>
</comment>
<sequence length="253" mass="27142">MTAVPHTAGPATSKQIGAIHALKSRLDLDDAAYRGLLEIETGLRSAKALSTAQAARVIDRLKGLSGQARSGFESGLPDTLPRAAAPGGAAAGPLRLDGTYAAKLRALWIAAWDLGIVRDRSDAALVSFVARQTGIIHTRWLRDARDAAAVIEALKSWIARESGIVWPGREADPLDLKRAVLTAQWMRLVQLGAVRLFLADKPLHDLERYAFTVAAKQGWVWFDGDDYAAVQAALGRKLRKAIAAKATPARATP</sequence>
<dbReference type="Pfam" id="PF06252">
    <property type="entry name" value="GemA"/>
    <property type="match status" value="1"/>
</dbReference>